<evidence type="ECO:0000259" key="6">
    <source>
        <dbReference type="PROSITE" id="PS50192"/>
    </source>
</evidence>
<evidence type="ECO:0000256" key="1">
    <source>
        <dbReference type="ARBA" id="ARBA00004184"/>
    </source>
</evidence>
<dbReference type="InterPro" id="IPR006011">
    <property type="entry name" value="Syntaxin_N"/>
</dbReference>
<evidence type="ECO:0000256" key="3">
    <source>
        <dbReference type="ARBA" id="ARBA00022448"/>
    </source>
</evidence>
<dbReference type="GO" id="GO:0048278">
    <property type="term" value="P:vesicle docking"/>
    <property type="evidence" value="ECO:0007669"/>
    <property type="project" value="TreeGrafter"/>
</dbReference>
<keyword evidence="3" id="KW-0813">Transport</keyword>
<evidence type="ECO:0000256" key="4">
    <source>
        <dbReference type="ARBA" id="ARBA00023054"/>
    </source>
</evidence>
<dbReference type="GO" id="GO:0031201">
    <property type="term" value="C:SNARE complex"/>
    <property type="evidence" value="ECO:0007669"/>
    <property type="project" value="TreeGrafter"/>
</dbReference>
<evidence type="ECO:0000256" key="5">
    <source>
        <dbReference type="ARBA" id="ARBA00023136"/>
    </source>
</evidence>
<accession>A0AAD7STJ8</accession>
<proteinExistence type="inferred from homology"/>
<dbReference type="InterPro" id="IPR010989">
    <property type="entry name" value="SNARE"/>
</dbReference>
<dbReference type="GO" id="GO:0031629">
    <property type="term" value="P:synaptic vesicle fusion to presynaptic active zone membrane"/>
    <property type="evidence" value="ECO:0007669"/>
    <property type="project" value="TreeGrafter"/>
</dbReference>
<name>A0AAD7STJ8_9TELE</name>
<organism evidence="7 8">
    <name type="scientific">Aldrovandia affinis</name>
    <dbReference type="NCBI Taxonomy" id="143900"/>
    <lineage>
        <taxon>Eukaryota</taxon>
        <taxon>Metazoa</taxon>
        <taxon>Chordata</taxon>
        <taxon>Craniata</taxon>
        <taxon>Vertebrata</taxon>
        <taxon>Euteleostomi</taxon>
        <taxon>Actinopterygii</taxon>
        <taxon>Neopterygii</taxon>
        <taxon>Teleostei</taxon>
        <taxon>Notacanthiformes</taxon>
        <taxon>Halosauridae</taxon>
        <taxon>Aldrovandia</taxon>
    </lineage>
</organism>
<dbReference type="GO" id="GO:0005484">
    <property type="term" value="F:SNAP receptor activity"/>
    <property type="evidence" value="ECO:0007669"/>
    <property type="project" value="TreeGrafter"/>
</dbReference>
<dbReference type="PANTHER" id="PTHR19957:SF36">
    <property type="entry name" value="SYNTAXIN-2"/>
    <property type="match status" value="1"/>
</dbReference>
<protein>
    <recommendedName>
        <fullName evidence="6">t-SNARE coiled-coil homology domain-containing protein</fullName>
    </recommendedName>
</protein>
<dbReference type="AlphaFoldDB" id="A0AAD7STJ8"/>
<dbReference type="PROSITE" id="PS50192">
    <property type="entry name" value="T_SNARE"/>
    <property type="match status" value="1"/>
</dbReference>
<evidence type="ECO:0000313" key="8">
    <source>
        <dbReference type="Proteomes" id="UP001221898"/>
    </source>
</evidence>
<dbReference type="InterPro" id="IPR000727">
    <property type="entry name" value="T_SNARE_dom"/>
</dbReference>
<evidence type="ECO:0000313" key="7">
    <source>
        <dbReference type="EMBL" id="KAJ8408579.1"/>
    </source>
</evidence>
<dbReference type="GO" id="GO:0048787">
    <property type="term" value="C:presynaptic active zone membrane"/>
    <property type="evidence" value="ECO:0007669"/>
    <property type="project" value="TreeGrafter"/>
</dbReference>
<feature type="domain" description="T-SNARE coiled-coil homology" evidence="6">
    <location>
        <begin position="71"/>
        <end position="133"/>
    </location>
</feature>
<dbReference type="PANTHER" id="PTHR19957">
    <property type="entry name" value="SYNTAXIN"/>
    <property type="match status" value="1"/>
</dbReference>
<comment type="similarity">
    <text evidence="2">Belongs to the syntaxin family.</text>
</comment>
<keyword evidence="8" id="KW-1185">Reference proteome</keyword>
<keyword evidence="5" id="KW-0472">Membrane</keyword>
<dbReference type="Pfam" id="PF05739">
    <property type="entry name" value="SNARE"/>
    <property type="match status" value="1"/>
</dbReference>
<evidence type="ECO:0000256" key="2">
    <source>
        <dbReference type="ARBA" id="ARBA00009063"/>
    </source>
</evidence>
<keyword evidence="4" id="KW-0175">Coiled coil</keyword>
<dbReference type="SUPFAM" id="SSF47661">
    <property type="entry name" value="t-snare proteins"/>
    <property type="match status" value="1"/>
</dbReference>
<comment type="subcellular location">
    <subcellularLocation>
        <location evidence="1">Endomembrane system</location>
        <topology evidence="1">Peripheral membrane protein</topology>
    </subcellularLocation>
</comment>
<dbReference type="Gene3D" id="1.20.58.70">
    <property type="match status" value="1"/>
</dbReference>
<dbReference type="GO" id="GO:0000149">
    <property type="term" value="F:SNARE binding"/>
    <property type="evidence" value="ECO:0007669"/>
    <property type="project" value="TreeGrafter"/>
</dbReference>
<sequence length="159" mass="18093">MLSLRFGEVMILYNEVQVSFRERSKGRIRRQLEITGRVTTSEQLEAMLESGNPAIFTSDVISDSHITREALSEIESRHEDIVRLEASIRELHQMFMDMATLVETQGDMTNNIEKNVSSAAEYVSLAEHETTKAVKYQTKGRRLRLLPSMPSLFRSSAPS</sequence>
<dbReference type="EMBL" id="JAINUG010000034">
    <property type="protein sequence ID" value="KAJ8408579.1"/>
    <property type="molecule type" value="Genomic_DNA"/>
</dbReference>
<dbReference type="InterPro" id="IPR045242">
    <property type="entry name" value="Syntaxin"/>
</dbReference>
<dbReference type="GO" id="GO:0008021">
    <property type="term" value="C:synaptic vesicle"/>
    <property type="evidence" value="ECO:0007669"/>
    <property type="project" value="TreeGrafter"/>
</dbReference>
<comment type="caution">
    <text evidence="7">The sequence shown here is derived from an EMBL/GenBank/DDBJ whole genome shotgun (WGS) entry which is preliminary data.</text>
</comment>
<dbReference type="FunFam" id="1.20.5.110:FF:000022">
    <property type="entry name" value="Syntaxin 19"/>
    <property type="match status" value="1"/>
</dbReference>
<dbReference type="Proteomes" id="UP001221898">
    <property type="component" value="Unassembled WGS sequence"/>
</dbReference>
<dbReference type="GO" id="GO:0006886">
    <property type="term" value="P:intracellular protein transport"/>
    <property type="evidence" value="ECO:0007669"/>
    <property type="project" value="TreeGrafter"/>
</dbReference>
<gene>
    <name evidence="7" type="ORF">AAFF_G00252140</name>
</gene>
<reference evidence="7" key="1">
    <citation type="journal article" date="2023" name="Science">
        <title>Genome structures resolve the early diversification of teleost fishes.</title>
        <authorList>
            <person name="Parey E."/>
            <person name="Louis A."/>
            <person name="Montfort J."/>
            <person name="Bouchez O."/>
            <person name="Roques C."/>
            <person name="Iampietro C."/>
            <person name="Lluch J."/>
            <person name="Castinel A."/>
            <person name="Donnadieu C."/>
            <person name="Desvignes T."/>
            <person name="Floi Bucao C."/>
            <person name="Jouanno E."/>
            <person name="Wen M."/>
            <person name="Mejri S."/>
            <person name="Dirks R."/>
            <person name="Jansen H."/>
            <person name="Henkel C."/>
            <person name="Chen W.J."/>
            <person name="Zahm M."/>
            <person name="Cabau C."/>
            <person name="Klopp C."/>
            <person name="Thompson A.W."/>
            <person name="Robinson-Rechavi M."/>
            <person name="Braasch I."/>
            <person name="Lecointre G."/>
            <person name="Bobe J."/>
            <person name="Postlethwait J.H."/>
            <person name="Berthelot C."/>
            <person name="Roest Crollius H."/>
            <person name="Guiguen Y."/>
        </authorList>
    </citation>
    <scope>NUCLEOTIDE SEQUENCE</scope>
    <source>
        <strain evidence="7">NC1722</strain>
    </source>
</reference>
<dbReference type="SMART" id="SM00397">
    <property type="entry name" value="t_SNARE"/>
    <property type="match status" value="1"/>
</dbReference>
<dbReference type="Pfam" id="PF00804">
    <property type="entry name" value="Syntaxin"/>
    <property type="match status" value="1"/>
</dbReference>